<evidence type="ECO:0000313" key="1">
    <source>
        <dbReference type="EMBL" id="KMQ65081.1"/>
    </source>
</evidence>
<keyword evidence="2" id="KW-1185">Reference proteome</keyword>
<sequence>MYPISKKIHIGRQAFVAKNSFSNDEITHSATTEFTCCDCGRKNTIEITPYQSGFPIFQMYHENKVVSGSELLKNKIVTETSKGMIHFGELTVQDLPTLYFGTQCQSCFAKYICVFGYGEKQPGLTLLHISGVWKYEEAE</sequence>
<dbReference type="Proteomes" id="UP000036261">
    <property type="component" value="Unassembled WGS sequence"/>
</dbReference>
<comment type="caution">
    <text evidence="1">The sequence shown here is derived from an EMBL/GenBank/DDBJ whole genome shotgun (WGS) entry which is preliminary data.</text>
</comment>
<reference evidence="1 2" key="1">
    <citation type="journal article" date="2013" name="Int. J. Syst. Evol. Microbiol.">
        <title>Chryseobacterium angstadtii sp. nov., isolated from a newt tank.</title>
        <authorList>
            <person name="Kirk K.E."/>
            <person name="Hoffman J.A."/>
            <person name="Smith K.A."/>
            <person name="Strahan B.L."/>
            <person name="Failor K.C."/>
            <person name="Krebs J.E."/>
            <person name="Gale A.N."/>
            <person name="Do T.D."/>
            <person name="Sontag T.C."/>
            <person name="Batties A.M."/>
            <person name="Mistiszyn K."/>
            <person name="Newman J.D."/>
        </authorList>
    </citation>
    <scope>NUCLEOTIDE SEQUENCE [LARGE SCALE GENOMIC DNA]</scope>
    <source>
        <strain evidence="1 2">KM</strain>
    </source>
</reference>
<dbReference type="STRING" id="558151.ACM46_12880"/>
<proteinExistence type="predicted"/>
<name>A0A0J7IGH0_9FLAO</name>
<dbReference type="AlphaFoldDB" id="A0A0J7IGH0"/>
<dbReference type="PATRIC" id="fig|558151.6.peg.2719"/>
<gene>
    <name evidence="1" type="ORF">ACM46_12880</name>
</gene>
<dbReference type="RefSeq" id="WP_048507018.1">
    <property type="nucleotide sequence ID" value="NZ_LFND01000003.1"/>
</dbReference>
<organism evidence="1 2">
    <name type="scientific">Chryseobacterium angstadtii</name>
    <dbReference type="NCBI Taxonomy" id="558151"/>
    <lineage>
        <taxon>Bacteria</taxon>
        <taxon>Pseudomonadati</taxon>
        <taxon>Bacteroidota</taxon>
        <taxon>Flavobacteriia</taxon>
        <taxon>Flavobacteriales</taxon>
        <taxon>Weeksellaceae</taxon>
        <taxon>Chryseobacterium group</taxon>
        <taxon>Chryseobacterium</taxon>
    </lineage>
</organism>
<accession>A0A0J7IGH0</accession>
<evidence type="ECO:0000313" key="2">
    <source>
        <dbReference type="Proteomes" id="UP000036261"/>
    </source>
</evidence>
<protein>
    <submittedName>
        <fullName evidence="1">Uncharacterized protein</fullName>
    </submittedName>
</protein>
<dbReference type="EMBL" id="LFND01000003">
    <property type="protein sequence ID" value="KMQ65081.1"/>
    <property type="molecule type" value="Genomic_DNA"/>
</dbReference>
<dbReference type="OrthoDB" id="1271946at2"/>